<evidence type="ECO:0000259" key="11">
    <source>
        <dbReference type="PROSITE" id="PS50059"/>
    </source>
</evidence>
<accession>A0A497EYE6</accession>
<sequence>MPLNKGDFILIDFVAKVKDTGEIFDLTIEEVAKKEKLYREDEIYEPMLVVLGEGWILDGLEEELMKMNPGEQKVVELPPEKAFGARDPSKVKIVPARELSRRGITPRPGIRVEIEGNYAIVRSVGGGRVVLDFNHPLAGKTLVYDVKIVKKLESDKEKILALIHRRIPRVPIEKFDVKIKGGVVTIELPEEAYFLEGLQFAKRGIARDIEKFFSSVTSVKFVEKYTFKREGEKPAKATTSRRKSKKSAEEQPSKA</sequence>
<dbReference type="InterPro" id="IPR040825">
    <property type="entry name" value="FKBP26_C"/>
</dbReference>
<dbReference type="InterPro" id="IPR046357">
    <property type="entry name" value="PPIase_dom_sf"/>
</dbReference>
<dbReference type="GO" id="GO:0042026">
    <property type="term" value="P:protein refolding"/>
    <property type="evidence" value="ECO:0007669"/>
    <property type="project" value="UniProtKB-ARBA"/>
</dbReference>
<dbReference type="AlphaFoldDB" id="A0A497EYE6"/>
<evidence type="ECO:0000256" key="9">
    <source>
        <dbReference type="PROSITE-ProRule" id="PRU00277"/>
    </source>
</evidence>
<evidence type="ECO:0000256" key="2">
    <source>
        <dbReference type="ARBA" id="ARBA00004496"/>
    </source>
</evidence>
<dbReference type="EMBL" id="QMQZ01000015">
    <property type="protein sequence ID" value="RLE52072.1"/>
    <property type="molecule type" value="Genomic_DNA"/>
</dbReference>
<protein>
    <recommendedName>
        <fullName evidence="4 9">peptidylprolyl isomerase</fullName>
        <ecNumber evidence="4 9">5.2.1.8</ecNumber>
    </recommendedName>
</protein>
<name>A0A497EYE6_9CREN</name>
<dbReference type="Gene3D" id="2.40.10.330">
    <property type="match status" value="1"/>
</dbReference>
<evidence type="ECO:0000256" key="6">
    <source>
        <dbReference type="ARBA" id="ARBA00023110"/>
    </source>
</evidence>
<dbReference type="Pfam" id="PF22199">
    <property type="entry name" value="FKBP26_IF"/>
    <property type="match status" value="1"/>
</dbReference>
<comment type="catalytic activity">
    <reaction evidence="1 9">
        <text>[protein]-peptidylproline (omega=180) = [protein]-peptidylproline (omega=0)</text>
        <dbReference type="Rhea" id="RHEA:16237"/>
        <dbReference type="Rhea" id="RHEA-COMP:10747"/>
        <dbReference type="Rhea" id="RHEA-COMP:10748"/>
        <dbReference type="ChEBI" id="CHEBI:83833"/>
        <dbReference type="ChEBI" id="CHEBI:83834"/>
        <dbReference type="EC" id="5.2.1.8"/>
    </reaction>
</comment>
<evidence type="ECO:0000256" key="3">
    <source>
        <dbReference type="ARBA" id="ARBA00006577"/>
    </source>
</evidence>
<gene>
    <name evidence="12" type="ORF">DRJ20_00905</name>
</gene>
<dbReference type="InterPro" id="IPR054016">
    <property type="entry name" value="FKBP26_IF"/>
</dbReference>
<evidence type="ECO:0000313" key="12">
    <source>
        <dbReference type="EMBL" id="RLE52072.1"/>
    </source>
</evidence>
<dbReference type="InterPro" id="IPR001179">
    <property type="entry name" value="PPIase_FKBP_dom"/>
</dbReference>
<feature type="domain" description="PPIase FKBP-type" evidence="11">
    <location>
        <begin position="6"/>
        <end position="95"/>
    </location>
</feature>
<dbReference type="GO" id="GO:0005737">
    <property type="term" value="C:cytoplasm"/>
    <property type="evidence" value="ECO:0007669"/>
    <property type="project" value="UniProtKB-SubCell"/>
</dbReference>
<comment type="similarity">
    <text evidence="3">Belongs to the FKBP-type PPIase family.</text>
</comment>
<feature type="region of interest" description="Disordered" evidence="10">
    <location>
        <begin position="229"/>
        <end position="255"/>
    </location>
</feature>
<dbReference type="PANTHER" id="PTHR47861">
    <property type="entry name" value="FKBP-TYPE PEPTIDYL-PROLYL CIS-TRANS ISOMERASE SLYD"/>
    <property type="match status" value="1"/>
</dbReference>
<dbReference type="EC" id="5.2.1.8" evidence="4 9"/>
<keyword evidence="8 9" id="KW-0413">Isomerase</keyword>
<evidence type="ECO:0000256" key="4">
    <source>
        <dbReference type="ARBA" id="ARBA00013194"/>
    </source>
</evidence>
<dbReference type="Gene3D" id="3.10.50.40">
    <property type="match status" value="1"/>
</dbReference>
<feature type="compositionally biased region" description="Basic and acidic residues" evidence="10">
    <location>
        <begin position="246"/>
        <end position="255"/>
    </location>
</feature>
<evidence type="ECO:0000256" key="5">
    <source>
        <dbReference type="ARBA" id="ARBA00022490"/>
    </source>
</evidence>
<dbReference type="Pfam" id="PF18046">
    <property type="entry name" value="FKBP26_C"/>
    <property type="match status" value="1"/>
</dbReference>
<dbReference type="SUPFAM" id="SSF54534">
    <property type="entry name" value="FKBP-like"/>
    <property type="match status" value="1"/>
</dbReference>
<reference evidence="12 13" key="1">
    <citation type="submission" date="2018-06" db="EMBL/GenBank/DDBJ databases">
        <title>Extensive metabolic versatility and redundancy in microbially diverse, dynamic hydrothermal sediments.</title>
        <authorList>
            <person name="Dombrowski N."/>
            <person name="Teske A."/>
            <person name="Baker B.J."/>
        </authorList>
    </citation>
    <scope>NUCLEOTIDE SEQUENCE [LARGE SCALE GENOMIC DNA]</scope>
    <source>
        <strain evidence="12">B29_G17</strain>
    </source>
</reference>
<dbReference type="InterPro" id="IPR048261">
    <property type="entry name" value="SlpA/SlyD-like_ins_sf"/>
</dbReference>
<evidence type="ECO:0000313" key="13">
    <source>
        <dbReference type="Proteomes" id="UP000268446"/>
    </source>
</evidence>
<dbReference type="PROSITE" id="PS50059">
    <property type="entry name" value="FKBP_PPIASE"/>
    <property type="match status" value="1"/>
</dbReference>
<keyword evidence="6 9" id="KW-0697">Rotamase</keyword>
<dbReference type="Proteomes" id="UP000268446">
    <property type="component" value="Unassembled WGS sequence"/>
</dbReference>
<evidence type="ECO:0000256" key="1">
    <source>
        <dbReference type="ARBA" id="ARBA00000971"/>
    </source>
</evidence>
<comment type="subcellular location">
    <subcellularLocation>
        <location evidence="2">Cytoplasm</location>
    </subcellularLocation>
</comment>
<dbReference type="PANTHER" id="PTHR47861:SF3">
    <property type="entry name" value="FKBP-TYPE PEPTIDYL-PROLYL CIS-TRANS ISOMERASE SLYD"/>
    <property type="match status" value="1"/>
</dbReference>
<proteinExistence type="inferred from homology"/>
<dbReference type="Gene3D" id="3.30.70.2210">
    <property type="match status" value="1"/>
</dbReference>
<keyword evidence="5" id="KW-0963">Cytoplasm</keyword>
<comment type="caution">
    <text evidence="12">The sequence shown here is derived from an EMBL/GenBank/DDBJ whole genome shotgun (WGS) entry which is preliminary data.</text>
</comment>
<evidence type="ECO:0000256" key="7">
    <source>
        <dbReference type="ARBA" id="ARBA00023186"/>
    </source>
</evidence>
<dbReference type="GO" id="GO:0003755">
    <property type="term" value="F:peptidyl-prolyl cis-trans isomerase activity"/>
    <property type="evidence" value="ECO:0007669"/>
    <property type="project" value="UniProtKB-KW"/>
</dbReference>
<evidence type="ECO:0000256" key="8">
    <source>
        <dbReference type="ARBA" id="ARBA00023235"/>
    </source>
</evidence>
<organism evidence="12 13">
    <name type="scientific">Thermoproteota archaeon</name>
    <dbReference type="NCBI Taxonomy" id="2056631"/>
    <lineage>
        <taxon>Archaea</taxon>
        <taxon>Thermoproteota</taxon>
    </lineage>
</organism>
<keyword evidence="7" id="KW-0143">Chaperone</keyword>
<evidence type="ECO:0000256" key="10">
    <source>
        <dbReference type="SAM" id="MobiDB-lite"/>
    </source>
</evidence>